<dbReference type="PANTHER" id="PTHR33420">
    <property type="entry name" value="FIMBRIAL SUBUNIT ELFA-RELATED"/>
    <property type="match status" value="1"/>
</dbReference>
<dbReference type="EMBL" id="CP001560">
    <property type="protein sequence ID" value="AFJ46898.1"/>
    <property type="molecule type" value="Genomic_DNA"/>
</dbReference>
<accession>I2B8P4</accession>
<dbReference type="InterPro" id="IPR000259">
    <property type="entry name" value="Adhesion_dom_fimbrial"/>
</dbReference>
<evidence type="ECO:0000259" key="2">
    <source>
        <dbReference type="Pfam" id="PF00419"/>
    </source>
</evidence>
<dbReference type="InterPro" id="IPR036937">
    <property type="entry name" value="Adhesion_dom_fimbrial_sf"/>
</dbReference>
<evidence type="ECO:0000313" key="4">
    <source>
        <dbReference type="Proteomes" id="UP000001955"/>
    </source>
</evidence>
<dbReference type="Proteomes" id="UP000001955">
    <property type="component" value="Chromosome"/>
</dbReference>
<keyword evidence="1" id="KW-0732">Signal</keyword>
<proteinExistence type="predicted"/>
<dbReference type="OrthoDB" id="6693398at2"/>
<dbReference type="InterPro" id="IPR008966">
    <property type="entry name" value="Adhesion_dom_sf"/>
</dbReference>
<dbReference type="Gene3D" id="2.60.40.1090">
    <property type="entry name" value="Fimbrial-type adhesion domain"/>
    <property type="match status" value="1"/>
</dbReference>
<dbReference type="KEGG" id="ebt:EBL_c18040"/>
<keyword evidence="4" id="KW-1185">Reference proteome</keyword>
<dbReference type="InterPro" id="IPR050263">
    <property type="entry name" value="Bact_Fimbrial_Adh_Pro"/>
</dbReference>
<sequence>MGTICNTHAARGLLAAALLLGTSTTASGAELARINIRIGANLVANTCAVSNVSQNMTVNLGEWAAKQFLVTKTSQPVRFIVQLENCGAAARGVAVTFKGATTTRDTSLLALNRASTASNVGIAILDKDLRRLTPGQPSPRYPINLPLPAGGVPLVFYGQYVATGPVTPGSANSEATFELNYP</sequence>
<dbReference type="Pfam" id="PF00419">
    <property type="entry name" value="Fimbrial"/>
    <property type="match status" value="1"/>
</dbReference>
<reference evidence="3 4" key="1">
    <citation type="journal article" date="2012" name="J. Bacteriol.">
        <title>Complete genome sequence of the B12-producing Shimwellia blattae strain DSM 4481, isolated from a cockroach.</title>
        <authorList>
            <person name="Brzuszkiewicz E."/>
            <person name="Waschkowitz T."/>
            <person name="Wiezer A."/>
            <person name="Daniel R."/>
        </authorList>
    </citation>
    <scope>NUCLEOTIDE SEQUENCE [LARGE SCALE GENOMIC DNA]</scope>
    <source>
        <strain evidence="4">ATCC 29907 / DSM 4481 / JCM 1650 / NBRC 105725 / CDC 9005-74</strain>
    </source>
</reference>
<protein>
    <submittedName>
        <fullName evidence="3">Fimbrial protein</fullName>
    </submittedName>
</protein>
<dbReference type="AlphaFoldDB" id="I2B8P4"/>
<feature type="domain" description="Fimbrial-type adhesion" evidence="2">
    <location>
        <begin position="39"/>
        <end position="181"/>
    </location>
</feature>
<feature type="chain" id="PRO_5003655787" evidence="1">
    <location>
        <begin position="29"/>
        <end position="182"/>
    </location>
</feature>
<dbReference type="GO" id="GO:0009289">
    <property type="term" value="C:pilus"/>
    <property type="evidence" value="ECO:0007669"/>
    <property type="project" value="InterPro"/>
</dbReference>
<dbReference type="eggNOG" id="COG3539">
    <property type="taxonomic scope" value="Bacteria"/>
</dbReference>
<feature type="signal peptide" evidence="1">
    <location>
        <begin position="1"/>
        <end position="28"/>
    </location>
</feature>
<dbReference type="PANTHER" id="PTHR33420:SF25">
    <property type="entry name" value="PROTEIN FIMF"/>
    <property type="match status" value="1"/>
</dbReference>
<dbReference type="HOGENOM" id="CLU_088965_0_2_6"/>
<organism evidence="3 4">
    <name type="scientific">Shimwellia blattae (strain ATCC 29907 / DSM 4481 / JCM 1650 / NBRC 105725 / CDC 9005-74)</name>
    <name type="common">Escherichia blattae</name>
    <dbReference type="NCBI Taxonomy" id="630626"/>
    <lineage>
        <taxon>Bacteria</taxon>
        <taxon>Pseudomonadati</taxon>
        <taxon>Pseudomonadota</taxon>
        <taxon>Gammaproteobacteria</taxon>
        <taxon>Enterobacterales</taxon>
        <taxon>Enterobacteriaceae</taxon>
        <taxon>Shimwellia</taxon>
    </lineage>
</organism>
<dbReference type="SUPFAM" id="SSF49401">
    <property type="entry name" value="Bacterial adhesins"/>
    <property type="match status" value="1"/>
</dbReference>
<evidence type="ECO:0000313" key="3">
    <source>
        <dbReference type="EMBL" id="AFJ46898.1"/>
    </source>
</evidence>
<dbReference type="STRING" id="630626.EBL_c18040"/>
<evidence type="ECO:0000256" key="1">
    <source>
        <dbReference type="SAM" id="SignalP"/>
    </source>
</evidence>
<dbReference type="RefSeq" id="WP_002443884.1">
    <property type="nucleotide sequence ID" value="NC_017910.1"/>
</dbReference>
<name>I2B8P4_SHIBC</name>
<accession>K6UVF6</accession>
<dbReference type="GO" id="GO:0043709">
    <property type="term" value="P:cell adhesion involved in single-species biofilm formation"/>
    <property type="evidence" value="ECO:0007669"/>
    <property type="project" value="TreeGrafter"/>
</dbReference>
<gene>
    <name evidence="3" type="ordered locus">EBL_c18040</name>
</gene>